<dbReference type="OrthoDB" id="46888at2"/>
<name>A0A5B8Z8A0_CYTDA</name>
<dbReference type="PROSITE" id="PS51186">
    <property type="entry name" value="GNAT"/>
    <property type="match status" value="1"/>
</dbReference>
<evidence type="ECO:0000313" key="3">
    <source>
        <dbReference type="Proteomes" id="UP000321555"/>
    </source>
</evidence>
<dbReference type="InterPro" id="IPR000182">
    <property type="entry name" value="GNAT_dom"/>
</dbReference>
<evidence type="ECO:0000313" key="2">
    <source>
        <dbReference type="EMBL" id="QED49315.1"/>
    </source>
</evidence>
<dbReference type="AlphaFoldDB" id="A0A5B8Z8A0"/>
<dbReference type="STRING" id="1742359.GCA_001439625_03476"/>
<keyword evidence="3" id="KW-1185">Reference proteome</keyword>
<dbReference type="Pfam" id="PF13508">
    <property type="entry name" value="Acetyltransf_7"/>
    <property type="match status" value="1"/>
</dbReference>
<dbReference type="GO" id="GO:0016747">
    <property type="term" value="F:acyltransferase activity, transferring groups other than amino-acyl groups"/>
    <property type="evidence" value="ECO:0007669"/>
    <property type="project" value="InterPro"/>
</dbReference>
<sequence length="161" mass="18477">MIKEIDIRNRELAEEVLKVQIPSYMVEAEIIGFSDIPPLKDTVDTLQQCGETFFGYYIDEELCGAISIKVEMGEIDIHRLIVHPDHFRNGIAQRLLDFVEFNIECKEEIEIIKVSTGFKNAPAVSLYIKNGFHKVDEVRVNEQLSLTFFEKKKLNNGGDEL</sequence>
<dbReference type="InterPro" id="IPR016181">
    <property type="entry name" value="Acyl_CoA_acyltransferase"/>
</dbReference>
<dbReference type="Proteomes" id="UP000321555">
    <property type="component" value="Chromosome"/>
</dbReference>
<proteinExistence type="predicted"/>
<gene>
    <name evidence="2" type="ORF">FSZ17_19755</name>
</gene>
<keyword evidence="2" id="KW-0808">Transferase</keyword>
<reference evidence="3" key="1">
    <citation type="submission" date="2019-08" db="EMBL/GenBank/DDBJ databases">
        <authorList>
            <person name="Zheng X."/>
        </authorList>
    </citation>
    <scope>NUCLEOTIDE SEQUENCE [LARGE SCALE GENOMIC DNA]</scope>
    <source>
        <strain evidence="3">FJAT-25496</strain>
    </source>
</reference>
<dbReference type="KEGG" id="bda:FSZ17_19755"/>
<feature type="domain" description="N-acetyltransferase" evidence="1">
    <location>
        <begin position="1"/>
        <end position="155"/>
    </location>
</feature>
<dbReference type="EMBL" id="CP042593">
    <property type="protein sequence ID" value="QED49315.1"/>
    <property type="molecule type" value="Genomic_DNA"/>
</dbReference>
<accession>A0A5B8Z8A0</accession>
<dbReference type="Gene3D" id="3.40.630.30">
    <property type="match status" value="1"/>
</dbReference>
<dbReference type="CDD" id="cd04301">
    <property type="entry name" value="NAT_SF"/>
    <property type="match status" value="1"/>
</dbReference>
<dbReference type="SUPFAM" id="SSF55729">
    <property type="entry name" value="Acyl-CoA N-acyltransferases (Nat)"/>
    <property type="match status" value="1"/>
</dbReference>
<evidence type="ECO:0000259" key="1">
    <source>
        <dbReference type="PROSITE" id="PS51186"/>
    </source>
</evidence>
<protein>
    <submittedName>
        <fullName evidence="2">GNAT family N-acetyltransferase</fullName>
    </submittedName>
</protein>
<organism evidence="2 3">
    <name type="scientific">Cytobacillus dafuensis</name>
    <name type="common">Bacillus dafuensis</name>
    <dbReference type="NCBI Taxonomy" id="1742359"/>
    <lineage>
        <taxon>Bacteria</taxon>
        <taxon>Bacillati</taxon>
        <taxon>Bacillota</taxon>
        <taxon>Bacilli</taxon>
        <taxon>Bacillales</taxon>
        <taxon>Bacillaceae</taxon>
        <taxon>Cytobacillus</taxon>
    </lineage>
</organism>